<accession>A0A7J5U5J6</accession>
<evidence type="ECO:0000313" key="1">
    <source>
        <dbReference type="EMBL" id="KAB7732953.1"/>
    </source>
</evidence>
<dbReference type="Proteomes" id="UP000488299">
    <property type="component" value="Unassembled WGS sequence"/>
</dbReference>
<proteinExistence type="predicted"/>
<dbReference type="RefSeq" id="WP_152122684.1">
    <property type="nucleotide sequence ID" value="NZ_WELI01000001.1"/>
</dbReference>
<comment type="caution">
    <text evidence="1">The sequence shown here is derived from an EMBL/GenBank/DDBJ whole genome shotgun (WGS) entry which is preliminary data.</text>
</comment>
<organism evidence="1 2">
    <name type="scientific">Rudanella paleaurantiibacter</name>
    <dbReference type="NCBI Taxonomy" id="2614655"/>
    <lineage>
        <taxon>Bacteria</taxon>
        <taxon>Pseudomonadati</taxon>
        <taxon>Bacteroidota</taxon>
        <taxon>Cytophagia</taxon>
        <taxon>Cytophagales</taxon>
        <taxon>Cytophagaceae</taxon>
        <taxon>Rudanella</taxon>
    </lineage>
</organism>
<protein>
    <submittedName>
        <fullName evidence="1">DUF882 domain-containing protein</fullName>
    </submittedName>
</protein>
<gene>
    <name evidence="1" type="ORF">F5984_03130</name>
</gene>
<dbReference type="AlphaFoldDB" id="A0A7J5U5J6"/>
<sequence length="143" mass="16765">MRIVVIIFGLVLLLVGGYAAISYSGLSPRVWQKKRLLDRYLTERGYQTHYVLLSGYRPPWLNRLMPLSARKSVHQQGQAIDLFVFDINGNDRFDPADLRILSDALDHLDRQHPRYRGGVGLYRQSFPRMVHFDVSGRHRHWDY</sequence>
<name>A0A7J5U5J6_9BACT</name>
<dbReference type="InterPro" id="IPR009045">
    <property type="entry name" value="Zn_M74/Hedgehog-like"/>
</dbReference>
<evidence type="ECO:0000313" key="2">
    <source>
        <dbReference type="Proteomes" id="UP000488299"/>
    </source>
</evidence>
<dbReference type="Gene3D" id="3.30.1380.10">
    <property type="match status" value="1"/>
</dbReference>
<dbReference type="EMBL" id="WELI01000001">
    <property type="protein sequence ID" value="KAB7732953.1"/>
    <property type="molecule type" value="Genomic_DNA"/>
</dbReference>
<dbReference type="Pfam" id="PF05951">
    <property type="entry name" value="Peptidase_M15_2"/>
    <property type="match status" value="1"/>
</dbReference>
<dbReference type="InterPro" id="IPR010275">
    <property type="entry name" value="MepK"/>
</dbReference>
<reference evidence="1 2" key="1">
    <citation type="submission" date="2019-10" db="EMBL/GenBank/DDBJ databases">
        <title>Rudanella paleaurantiibacter sp. nov., isolated from sludge.</title>
        <authorList>
            <person name="Xu S.Q."/>
        </authorList>
    </citation>
    <scope>NUCLEOTIDE SEQUENCE [LARGE SCALE GENOMIC DNA]</scope>
    <source>
        <strain evidence="1 2">HX-22-17</strain>
    </source>
</reference>
<dbReference type="SUPFAM" id="SSF55166">
    <property type="entry name" value="Hedgehog/DD-peptidase"/>
    <property type="match status" value="1"/>
</dbReference>
<keyword evidence="2" id="KW-1185">Reference proteome</keyword>